<evidence type="ECO:0000313" key="3">
    <source>
        <dbReference type="Proteomes" id="UP000823388"/>
    </source>
</evidence>
<evidence type="ECO:0000256" key="1">
    <source>
        <dbReference type="SAM" id="MobiDB-lite"/>
    </source>
</evidence>
<comment type="caution">
    <text evidence="2">The sequence shown here is derived from an EMBL/GenBank/DDBJ whole genome shotgun (WGS) entry which is preliminary data.</text>
</comment>
<dbReference type="Proteomes" id="UP000823388">
    <property type="component" value="Chromosome 9K"/>
</dbReference>
<keyword evidence="3" id="KW-1185">Reference proteome</keyword>
<reference evidence="2" key="1">
    <citation type="submission" date="2020-05" db="EMBL/GenBank/DDBJ databases">
        <title>WGS assembly of Panicum virgatum.</title>
        <authorList>
            <person name="Lovell J.T."/>
            <person name="Jenkins J."/>
            <person name="Shu S."/>
            <person name="Juenger T.E."/>
            <person name="Schmutz J."/>
        </authorList>
    </citation>
    <scope>NUCLEOTIDE SEQUENCE</scope>
    <source>
        <strain evidence="2">AP13</strain>
    </source>
</reference>
<feature type="region of interest" description="Disordered" evidence="1">
    <location>
        <begin position="1"/>
        <end position="47"/>
    </location>
</feature>
<accession>A0A8T0NUX0</accession>
<dbReference type="EMBL" id="CM029053">
    <property type="protein sequence ID" value="KAG2552089.1"/>
    <property type="molecule type" value="Genomic_DNA"/>
</dbReference>
<protein>
    <submittedName>
        <fullName evidence="2">Uncharacterized protein</fullName>
    </submittedName>
</protein>
<evidence type="ECO:0000313" key="2">
    <source>
        <dbReference type="EMBL" id="KAG2552089.1"/>
    </source>
</evidence>
<proteinExistence type="predicted"/>
<dbReference type="AlphaFoldDB" id="A0A8T0NUX0"/>
<sequence length="141" mass="15265">MRPTGAPVSRGGEVGRSTPCPCRARRARPVRSRNLEPAKRMRATPIAGAGCARRRFPRIIGRSTAATAAAPRGPSVPLEYWRGSGRRRAHGGSRAGRWIVSSCHAALLYGRQIEGSIVKRTVRAGWIEDSNGRGRQQPACL</sequence>
<organism evidence="2 3">
    <name type="scientific">Panicum virgatum</name>
    <name type="common">Blackwell switchgrass</name>
    <dbReference type="NCBI Taxonomy" id="38727"/>
    <lineage>
        <taxon>Eukaryota</taxon>
        <taxon>Viridiplantae</taxon>
        <taxon>Streptophyta</taxon>
        <taxon>Embryophyta</taxon>
        <taxon>Tracheophyta</taxon>
        <taxon>Spermatophyta</taxon>
        <taxon>Magnoliopsida</taxon>
        <taxon>Liliopsida</taxon>
        <taxon>Poales</taxon>
        <taxon>Poaceae</taxon>
        <taxon>PACMAD clade</taxon>
        <taxon>Panicoideae</taxon>
        <taxon>Panicodae</taxon>
        <taxon>Paniceae</taxon>
        <taxon>Panicinae</taxon>
        <taxon>Panicum</taxon>
        <taxon>Panicum sect. Hiantes</taxon>
    </lineage>
</organism>
<gene>
    <name evidence="2" type="ORF">PVAP13_9KG435800</name>
</gene>
<name>A0A8T0NUX0_PANVG</name>